<dbReference type="InterPro" id="IPR020626">
    <property type="entry name" value="Asp_DH_prok"/>
</dbReference>
<organism evidence="9 11">
    <name type="scientific">Anaerotruncus colihominis</name>
    <dbReference type="NCBI Taxonomy" id="169435"/>
    <lineage>
        <taxon>Bacteria</taxon>
        <taxon>Bacillati</taxon>
        <taxon>Bacillota</taxon>
        <taxon>Clostridia</taxon>
        <taxon>Eubacteriales</taxon>
        <taxon>Oscillospiraceae</taxon>
        <taxon>Anaerotruncus</taxon>
    </lineage>
</organism>
<dbReference type="GO" id="GO:0009435">
    <property type="term" value="P:NAD+ biosynthetic process"/>
    <property type="evidence" value="ECO:0007669"/>
    <property type="project" value="UniProtKB-UniRule"/>
</dbReference>
<dbReference type="NCBIfam" id="NF009828">
    <property type="entry name" value="PRK13303.1-3"/>
    <property type="match status" value="1"/>
</dbReference>
<reference evidence="11" key="1">
    <citation type="submission" date="2017-04" db="EMBL/GenBank/DDBJ databases">
        <title>Function of individual gut microbiota members based on whole genome sequencing of pure cultures obtained from chicken caecum.</title>
        <authorList>
            <person name="Medvecky M."/>
            <person name="Cejkova D."/>
            <person name="Polansky O."/>
            <person name="Karasova D."/>
            <person name="Kubasova T."/>
            <person name="Cizek A."/>
            <person name="Rychlik I."/>
        </authorList>
    </citation>
    <scope>NUCLEOTIDE SEQUENCE [LARGE SCALE GENOMIC DNA]</scope>
    <source>
        <strain evidence="11">An175</strain>
    </source>
</reference>
<dbReference type="OrthoDB" id="1906017at2"/>
<dbReference type="EMBL" id="NFKP01000002">
    <property type="protein sequence ID" value="OUP70894.1"/>
    <property type="molecule type" value="Genomic_DNA"/>
</dbReference>
<evidence type="ECO:0000313" key="9">
    <source>
        <dbReference type="EMBL" id="OUP70894.1"/>
    </source>
</evidence>
<comment type="similarity">
    <text evidence="1 6">Belongs to the L-aspartate dehydrogenase family.</text>
</comment>
<dbReference type="Proteomes" id="UP000196386">
    <property type="component" value="Unassembled WGS sequence"/>
</dbReference>
<evidence type="ECO:0000313" key="10">
    <source>
        <dbReference type="EMBL" id="RGE69739.1"/>
    </source>
</evidence>
<evidence type="ECO:0000256" key="2">
    <source>
        <dbReference type="ARBA" id="ARBA00022642"/>
    </source>
</evidence>
<dbReference type="HAMAP" id="MF_01265">
    <property type="entry name" value="NadX"/>
    <property type="match status" value="1"/>
</dbReference>
<dbReference type="GO" id="GO:0051287">
    <property type="term" value="F:NAD binding"/>
    <property type="evidence" value="ECO:0007669"/>
    <property type="project" value="UniProtKB-UniRule"/>
</dbReference>
<dbReference type="Gene3D" id="3.40.50.720">
    <property type="entry name" value="NAD(P)-binding Rossmann-like Domain"/>
    <property type="match status" value="1"/>
</dbReference>
<comment type="pathway">
    <text evidence="6">Cofactor biosynthesis; NAD(+) biosynthesis; iminoaspartate from L-aspartate (dehydrogenase route): step 1/1.</text>
</comment>
<feature type="active site" evidence="6">
    <location>
        <position position="264"/>
    </location>
</feature>
<evidence type="ECO:0000256" key="5">
    <source>
        <dbReference type="ARBA" id="ARBA00023027"/>
    </source>
</evidence>
<dbReference type="SUPFAM" id="SSF55347">
    <property type="entry name" value="Glyceraldehyde-3-phosphate dehydrogenase-like, C-terminal domain"/>
    <property type="match status" value="1"/>
</dbReference>
<dbReference type="InterPro" id="IPR011182">
    <property type="entry name" value="L-Asp_DH"/>
</dbReference>
<dbReference type="PIRSF" id="PIRSF005227">
    <property type="entry name" value="Asp_dh_NAD_syn"/>
    <property type="match status" value="1"/>
</dbReference>
<evidence type="ECO:0000259" key="7">
    <source>
        <dbReference type="Pfam" id="PF01958"/>
    </source>
</evidence>
<keyword evidence="3 6" id="KW-0521">NADP</keyword>
<dbReference type="SUPFAM" id="SSF51735">
    <property type="entry name" value="NAD(P)-binding Rossmann-fold domains"/>
    <property type="match status" value="1"/>
</dbReference>
<comment type="catalytic activity">
    <reaction evidence="6">
        <text>L-aspartate + NAD(+) + H2O = oxaloacetate + NH4(+) + NADH + H(+)</text>
        <dbReference type="Rhea" id="RHEA:11788"/>
        <dbReference type="ChEBI" id="CHEBI:15377"/>
        <dbReference type="ChEBI" id="CHEBI:15378"/>
        <dbReference type="ChEBI" id="CHEBI:16452"/>
        <dbReference type="ChEBI" id="CHEBI:28938"/>
        <dbReference type="ChEBI" id="CHEBI:29991"/>
        <dbReference type="ChEBI" id="CHEBI:57540"/>
        <dbReference type="ChEBI" id="CHEBI:57945"/>
        <dbReference type="EC" id="1.4.1.21"/>
    </reaction>
</comment>
<evidence type="ECO:0000313" key="12">
    <source>
        <dbReference type="Proteomes" id="UP000260828"/>
    </source>
</evidence>
<dbReference type="PANTHER" id="PTHR31873">
    <property type="entry name" value="L-ASPARTATE DEHYDROGENASE-RELATED"/>
    <property type="match status" value="1"/>
</dbReference>
<dbReference type="PANTHER" id="PTHR31873:SF6">
    <property type="entry name" value="ASPARTATE DEHYDROGENASE DOMAIN-CONTAINING PROTEIN"/>
    <property type="match status" value="1"/>
</dbReference>
<dbReference type="Proteomes" id="UP000260828">
    <property type="component" value="Unassembled WGS sequence"/>
</dbReference>
<dbReference type="RefSeq" id="WP_006875234.1">
    <property type="nucleotide sequence ID" value="NZ_NFJJ01000001.1"/>
</dbReference>
<gene>
    <name evidence="6" type="primary">nadX</name>
    <name evidence="9" type="ORF">B5F11_02130</name>
    <name evidence="10" type="ORF">DXC40_01340</name>
</gene>
<evidence type="ECO:0000256" key="6">
    <source>
        <dbReference type="HAMAP-Rule" id="MF_01265"/>
    </source>
</evidence>
<dbReference type="InterPro" id="IPR002811">
    <property type="entry name" value="Asp_DH"/>
</dbReference>
<keyword evidence="4 6" id="KW-0560">Oxidoreductase</keyword>
<dbReference type="GO" id="GO:0050661">
    <property type="term" value="F:NADP binding"/>
    <property type="evidence" value="ECO:0007669"/>
    <property type="project" value="UniProtKB-UniRule"/>
</dbReference>
<evidence type="ECO:0000256" key="3">
    <source>
        <dbReference type="ARBA" id="ARBA00022857"/>
    </source>
</evidence>
<feature type="domain" description="Aspartate dehydrogenase" evidence="7">
    <location>
        <begin position="212"/>
        <end position="299"/>
    </location>
</feature>
<feature type="domain" description="Aspartate/homoserine dehydrogenase NAD-binding" evidence="8">
    <location>
        <begin position="52"/>
        <end position="165"/>
    </location>
</feature>
<dbReference type="GO" id="GO:0016639">
    <property type="term" value="F:oxidoreductase activity, acting on the CH-NH2 group of donors, NAD or NADP as acceptor"/>
    <property type="evidence" value="ECO:0007669"/>
    <property type="project" value="UniProtKB-UniRule"/>
</dbReference>
<reference evidence="9" key="2">
    <citation type="journal article" date="2018" name="BMC Genomics">
        <title>Whole genome sequencing and function prediction of 133 gut anaerobes isolated from chicken caecum in pure cultures.</title>
        <authorList>
            <person name="Medvecky M."/>
            <person name="Cejkova D."/>
            <person name="Polansky O."/>
            <person name="Karasova D."/>
            <person name="Kubasova T."/>
            <person name="Cizek A."/>
            <person name="Rychlik I."/>
        </authorList>
    </citation>
    <scope>NUCLEOTIDE SEQUENCE</scope>
    <source>
        <strain evidence="9">An175</strain>
    </source>
</reference>
<dbReference type="EMBL" id="QVME01000001">
    <property type="protein sequence ID" value="RGE69739.1"/>
    <property type="molecule type" value="Genomic_DNA"/>
</dbReference>
<dbReference type="EC" id="1.4.1.21" evidence="6"/>
<dbReference type="Gene3D" id="3.30.360.10">
    <property type="entry name" value="Dihydrodipicolinate Reductase, domain 2"/>
    <property type="match status" value="1"/>
</dbReference>
<keyword evidence="5 6" id="KW-0520">NAD</keyword>
<dbReference type="InterPro" id="IPR036291">
    <property type="entry name" value="NAD(P)-bd_dom_sf"/>
</dbReference>
<evidence type="ECO:0000313" key="11">
    <source>
        <dbReference type="Proteomes" id="UP000196386"/>
    </source>
</evidence>
<comment type="caution">
    <text evidence="9">The sequence shown here is derived from an EMBL/GenBank/DDBJ whole genome shotgun (WGS) entry which is preliminary data.</text>
</comment>
<comment type="catalytic activity">
    <reaction evidence="6">
        <text>L-aspartate + NADP(+) + H2O = oxaloacetate + NH4(+) + NADPH + H(+)</text>
        <dbReference type="Rhea" id="RHEA:11784"/>
        <dbReference type="ChEBI" id="CHEBI:15377"/>
        <dbReference type="ChEBI" id="CHEBI:15378"/>
        <dbReference type="ChEBI" id="CHEBI:16452"/>
        <dbReference type="ChEBI" id="CHEBI:28938"/>
        <dbReference type="ChEBI" id="CHEBI:29991"/>
        <dbReference type="ChEBI" id="CHEBI:57783"/>
        <dbReference type="ChEBI" id="CHEBI:58349"/>
        <dbReference type="EC" id="1.4.1.21"/>
    </reaction>
</comment>
<dbReference type="AlphaFoldDB" id="A0A1Y4MQA9"/>
<feature type="binding site" evidence="6">
    <location>
        <position position="234"/>
    </location>
    <ligand>
        <name>NAD(+)</name>
        <dbReference type="ChEBI" id="CHEBI:57540"/>
    </ligand>
</feature>
<dbReference type="Pfam" id="PF01958">
    <property type="entry name" value="Asp_DH_C"/>
    <property type="match status" value="1"/>
</dbReference>
<evidence type="ECO:0000259" key="8">
    <source>
        <dbReference type="Pfam" id="PF03447"/>
    </source>
</evidence>
<feature type="binding site" evidence="6">
    <location>
        <position position="168"/>
    </location>
    <ligand>
        <name>NAD(+)</name>
        <dbReference type="ChEBI" id="CHEBI:57540"/>
    </ligand>
</feature>
<accession>A0A1Y4MQA9</accession>
<comment type="function">
    <text evidence="6">Specifically catalyzes the NAD or NADP-dependent dehydrogenation of L-aspartate to iminoaspartate.</text>
</comment>
<proteinExistence type="inferred from homology"/>
<evidence type="ECO:0000256" key="1">
    <source>
        <dbReference type="ARBA" id="ARBA00008331"/>
    </source>
</evidence>
<reference evidence="10 12" key="3">
    <citation type="submission" date="2018-08" db="EMBL/GenBank/DDBJ databases">
        <title>A genome reference for cultivated species of the human gut microbiota.</title>
        <authorList>
            <person name="Zou Y."/>
            <person name="Xue W."/>
            <person name="Luo G."/>
        </authorList>
    </citation>
    <scope>NUCLEOTIDE SEQUENCE [LARGE SCALE GENOMIC DNA]</scope>
    <source>
        <strain evidence="10 12">TF05-12AC</strain>
    </source>
</reference>
<protein>
    <recommendedName>
        <fullName evidence="6">L-aspartate dehydrogenase</fullName>
        <ecNumber evidence="6">1.4.1.21</ecNumber>
    </recommendedName>
</protein>
<dbReference type="GO" id="GO:0033735">
    <property type="term" value="F:aspartate dehydrogenase [NAD(P)+] activity"/>
    <property type="evidence" value="ECO:0007669"/>
    <property type="project" value="UniProtKB-EC"/>
</dbReference>
<dbReference type="Pfam" id="PF03447">
    <property type="entry name" value="NAD_binding_3"/>
    <property type="match status" value="1"/>
</dbReference>
<name>A0A1Y4MQA9_9FIRM</name>
<keyword evidence="2 6" id="KW-0662">Pyridine nucleotide biosynthesis</keyword>
<dbReference type="InterPro" id="IPR005106">
    <property type="entry name" value="Asp/hSer_DH_NAD-bd"/>
</dbReference>
<evidence type="ECO:0000256" key="4">
    <source>
        <dbReference type="ARBA" id="ARBA00023002"/>
    </source>
</evidence>
<comment type="miscellaneous">
    <text evidence="6">The iminoaspartate product is unstable in aqueous solution and can decompose to oxaloacetate and ammonia.</text>
</comment>
<sequence length="311" mass="33102">MKARLLSGGTWICGKTNISKRLTGPQFSFIFTIQNNLSKEDKEMKKRVSVIGCGALGSIIAQSLTGMLREQYILLGILGATPQEPIKPAEELGCKAYGSLEALLADTPDYVVEAAGSDAVRQYGARILAAGSNLILLSVGALADETFRHSLGQAAEKCDCKIYLPSGAIGGLDVLRAMRLMDKDMKIRVENRKAPHSLEGAPGLAGKQLSIEREELVFSGSALEAIRSFPKNVNVAVAAALSGVGPENTTVEIVSVPGLEENSHCIYGQNKSVRVTLETSSLPDPSNPRSSTLAAWSVVSLLQNLASPFQF</sequence>
<dbReference type="UniPathway" id="UPA00253">
    <property type="reaction ID" value="UER00456"/>
</dbReference>